<evidence type="ECO:0000256" key="1">
    <source>
        <dbReference type="ARBA" id="ARBA00022741"/>
    </source>
</evidence>
<dbReference type="KEGG" id="mkc:kam1_1300"/>
<dbReference type="RefSeq" id="WP_039720730.1">
    <property type="nucleotide sequence ID" value="NZ_CP037899.1"/>
</dbReference>
<evidence type="ECO:0000259" key="4">
    <source>
        <dbReference type="Pfam" id="PF22335"/>
    </source>
</evidence>
<evidence type="ECO:0000313" key="6">
    <source>
        <dbReference type="Proteomes" id="UP000315925"/>
    </source>
</evidence>
<organism evidence="5 6">
    <name type="scientific">Methylacidiphilum kamchatkense Kam1</name>
    <dbReference type="NCBI Taxonomy" id="1202785"/>
    <lineage>
        <taxon>Bacteria</taxon>
        <taxon>Pseudomonadati</taxon>
        <taxon>Verrucomicrobiota</taxon>
        <taxon>Methylacidiphilae</taxon>
        <taxon>Methylacidiphilales</taxon>
        <taxon>Methylacidiphilaceae</taxon>
        <taxon>Methylacidiphilum (ex Ratnadevi et al. 2023)</taxon>
    </lineage>
</organism>
<dbReference type="GO" id="GO:0051607">
    <property type="term" value="P:defense response to virus"/>
    <property type="evidence" value="ECO:0007669"/>
    <property type="project" value="UniProtKB-KW"/>
</dbReference>
<dbReference type="InterPro" id="IPR043128">
    <property type="entry name" value="Rev_trsase/Diguanyl_cyclase"/>
</dbReference>
<dbReference type="Pfam" id="PF22335">
    <property type="entry name" value="Cas10-Cmr2_palm2"/>
    <property type="match status" value="1"/>
</dbReference>
<reference evidence="6" key="1">
    <citation type="submission" date="2019-03" db="EMBL/GenBank/DDBJ databases">
        <title>Complete genome of Methylacidiphilum kamchatkense Kam1.</title>
        <authorList>
            <person name="Kruse T."/>
            <person name="Murarilal Ratnadevi C."/>
            <person name="Erikstad H.-A."/>
            <person name="Birkeland N.-K."/>
        </authorList>
    </citation>
    <scope>NUCLEOTIDE SEQUENCE [LARGE SCALE GENOMIC DNA]</scope>
    <source>
        <strain evidence="6">kam1</strain>
    </source>
</reference>
<dbReference type="OrthoDB" id="9758700at2"/>
<keyword evidence="2" id="KW-0051">Antiviral defense</keyword>
<dbReference type="Gene3D" id="3.30.70.2220">
    <property type="entry name" value="CRISPR-Cas system, Cmr2 subunit, D1 domain, cysteine cluster"/>
    <property type="match status" value="1"/>
</dbReference>
<accession>A0A516TMR5</accession>
<protein>
    <submittedName>
        <fullName evidence="5">CRISPR-associated Cmr2 family protein</fullName>
    </submittedName>
</protein>
<gene>
    <name evidence="5" type="ORF">kam1_1300</name>
</gene>
<evidence type="ECO:0000256" key="2">
    <source>
        <dbReference type="ARBA" id="ARBA00023118"/>
    </source>
</evidence>
<dbReference type="NCBIfam" id="TIGR02577">
    <property type="entry name" value="cas_TM1794_Cmr2"/>
    <property type="match status" value="1"/>
</dbReference>
<dbReference type="InterPro" id="IPR024615">
    <property type="entry name" value="CRISPR-assoc_Cmr2_N"/>
</dbReference>
<dbReference type="CDD" id="cd09679">
    <property type="entry name" value="Cas10_III"/>
    <property type="match status" value="1"/>
</dbReference>
<dbReference type="InterPro" id="IPR013407">
    <property type="entry name" value="CRISPR-assoc_prot_Cmr2"/>
</dbReference>
<dbReference type="InterPro" id="IPR054767">
    <property type="entry name" value="Cas10-Cmr2_palm2"/>
</dbReference>
<dbReference type="InterPro" id="IPR038242">
    <property type="entry name" value="Cmr2_N"/>
</dbReference>
<name>A0A516TMR5_9BACT</name>
<evidence type="ECO:0000259" key="3">
    <source>
        <dbReference type="Pfam" id="PF12469"/>
    </source>
</evidence>
<feature type="domain" description="Cas10/Cmr2 second palm" evidence="4">
    <location>
        <begin position="638"/>
        <end position="749"/>
    </location>
</feature>
<feature type="domain" description="CRISPR-associated protein Cmr2 N-terminal" evidence="3">
    <location>
        <begin position="203"/>
        <end position="332"/>
    </location>
</feature>
<sequence>MNFWQRKLLALLHDPPCKAYNLKEHQEIADSLIQNAELDVKKAKTFFYKVCDHIAAAADRLIFPRPSILKSPFHGDKDSPYHHTLGEGTLIFKNSITPEKAEEIISSNQPVNYDYESVEDQSFDGFEKRIGKDWAKFFIHWRLWKKFVSKEDPHLVFSPADTRIPDHTIWTHCSITSALQGCTEIELGEADYQIKFQFQPAFLLFQLGPVQEFIAQARTTKDLWSGSYLFSFLVAHGIKAVTDRLGPDSIIYPALLDQPLFDFLHKDELYCKVKTLNDNKNLWEEEVGKLSYNSQVLTPNLPNRFLALIPYNKTDIITKAIEEKIREELNNISNACIKYLKKNEIYWDERIEERWKEQLQSFLNFSWQVYPWKNIETTMWLLKQLPFEDHSADNLNKVYDLSRRIPRSDLDPRNYKNENGEIQFDTKNRPIIDNPGFCWSAHYALTDFLLAGRRNTRNFSFFGDPEKLHSRSGVPKDMYSGKEECIGDEKWQDTLYEKLPRKFKENERLGAINIIKRIWDEAYLKEKHHLSHEGFDSVPDVAAYYWGKEELEKCTDNDTKAKIDSFYELIQEAFNKKDKEQAKKFLIEESPRLFFISELKREIKENKTKNEASLHLEKNLLGSLKEIQSRLQSEPTPYIAILAMDGDSMGKWLSGANAPAFKFQLSKEAKEYFEKNNDLKEILDVKRPLFPSYHIELSTALENFSVYLAPYIVTAYYGQLIYAGGDDVLAMLPAEYALSCAYALRKAFRGDPSLVDDKLFKGALPAPKNQWGFVSLNGEWEGWKRKINIPREYHLITMGKNADISAGIAIGHIHSPLQNLVEEARKAEKIAKLSPDNKGYGKKAFVVSLFKRSGEIIQWGSKWDHPSHTHSEEIDSEEIDLPLQILTKLEELYKKKKISGKLPYRISELTSPYCLNKKNDDQLDDDIKQVVKNDISFALDQHFLTNNEEDIKLKEDLFDSLTQYLENCSRLKDFLGPLHTFAFFKKKGDVL</sequence>
<dbReference type="Pfam" id="PF12469">
    <property type="entry name" value="Cmr2_N"/>
    <property type="match status" value="1"/>
</dbReference>
<keyword evidence="1" id="KW-0547">Nucleotide-binding</keyword>
<dbReference type="EMBL" id="CP037899">
    <property type="protein sequence ID" value="QDQ42525.1"/>
    <property type="molecule type" value="Genomic_DNA"/>
</dbReference>
<dbReference type="GO" id="GO:0000166">
    <property type="term" value="F:nucleotide binding"/>
    <property type="evidence" value="ECO:0007669"/>
    <property type="project" value="UniProtKB-KW"/>
</dbReference>
<evidence type="ECO:0000313" key="5">
    <source>
        <dbReference type="EMBL" id="QDQ42525.1"/>
    </source>
</evidence>
<dbReference type="Proteomes" id="UP000315925">
    <property type="component" value="Chromosome"/>
</dbReference>
<dbReference type="Gene3D" id="3.30.70.270">
    <property type="match status" value="1"/>
</dbReference>
<dbReference type="AlphaFoldDB" id="A0A516TMR5"/>
<proteinExistence type="predicted"/>